<dbReference type="SUPFAM" id="SSF81383">
    <property type="entry name" value="F-box domain"/>
    <property type="match status" value="1"/>
</dbReference>
<feature type="chain" id="PRO_5012960184" description="F-box domain-containing protein" evidence="2">
    <location>
        <begin position="20"/>
        <end position="334"/>
    </location>
</feature>
<evidence type="ECO:0000313" key="4">
    <source>
        <dbReference type="EMBL" id="ORY30521.1"/>
    </source>
</evidence>
<feature type="domain" description="F-box" evidence="3">
    <location>
        <begin position="94"/>
        <end position="143"/>
    </location>
</feature>
<feature type="compositionally biased region" description="Basic and acidic residues" evidence="1">
    <location>
        <begin position="219"/>
        <end position="232"/>
    </location>
</feature>
<name>A0A1Y2B6R0_9FUNG</name>
<comment type="caution">
    <text evidence="4">The sequence shown here is derived from an EMBL/GenBank/DDBJ whole genome shotgun (WGS) entry which is preliminary data.</text>
</comment>
<organism evidence="4 5">
    <name type="scientific">Rhizoclosmatium globosum</name>
    <dbReference type="NCBI Taxonomy" id="329046"/>
    <lineage>
        <taxon>Eukaryota</taxon>
        <taxon>Fungi</taxon>
        <taxon>Fungi incertae sedis</taxon>
        <taxon>Chytridiomycota</taxon>
        <taxon>Chytridiomycota incertae sedis</taxon>
        <taxon>Chytridiomycetes</taxon>
        <taxon>Chytridiales</taxon>
        <taxon>Chytriomycetaceae</taxon>
        <taxon>Rhizoclosmatium</taxon>
    </lineage>
</organism>
<evidence type="ECO:0000313" key="5">
    <source>
        <dbReference type="Proteomes" id="UP000193642"/>
    </source>
</evidence>
<feature type="region of interest" description="Disordered" evidence="1">
    <location>
        <begin position="210"/>
        <end position="239"/>
    </location>
</feature>
<keyword evidence="2" id="KW-0732">Signal</keyword>
<dbReference type="OrthoDB" id="427974at2759"/>
<keyword evidence="5" id="KW-1185">Reference proteome</keyword>
<gene>
    <name evidence="4" type="ORF">BCR33DRAFT_567394</name>
</gene>
<reference evidence="4 5" key="1">
    <citation type="submission" date="2016-07" db="EMBL/GenBank/DDBJ databases">
        <title>Pervasive Adenine N6-methylation of Active Genes in Fungi.</title>
        <authorList>
            <consortium name="DOE Joint Genome Institute"/>
            <person name="Mondo S.J."/>
            <person name="Dannebaum R.O."/>
            <person name="Kuo R.C."/>
            <person name="Labutti K."/>
            <person name="Haridas S."/>
            <person name="Kuo A."/>
            <person name="Salamov A."/>
            <person name="Ahrendt S.R."/>
            <person name="Lipzen A."/>
            <person name="Sullivan W."/>
            <person name="Andreopoulos W.B."/>
            <person name="Clum A."/>
            <person name="Lindquist E."/>
            <person name="Daum C."/>
            <person name="Ramamoorthy G.K."/>
            <person name="Gryganskyi A."/>
            <person name="Culley D."/>
            <person name="Magnuson J.K."/>
            <person name="James T.Y."/>
            <person name="O'Malley M.A."/>
            <person name="Stajich J.E."/>
            <person name="Spatafora J.W."/>
            <person name="Visel A."/>
            <person name="Grigoriev I.V."/>
        </authorList>
    </citation>
    <scope>NUCLEOTIDE SEQUENCE [LARGE SCALE GENOMIC DNA]</scope>
    <source>
        <strain evidence="4 5">JEL800</strain>
    </source>
</reference>
<sequence length="334" mass="38480">MKNGSWLIQFCCQLFTVYCWMYHIAHKPTNNGAFDPSETEYFLRVQHELLTSFRLHCQGFYLRTGVVTSSNSLQAISSSPLNQPDYFKCNTILNTPFSKIPDDILIIIYTYLDPTAISHIEQTHPRFANLLRGPLGSSVWRRFCLTDELVSKYSDGVVRSLHTPELPLSCDWRRFYLDAVESENVMNLKRIMGMADTLIKQFSETFSATQGLDNEEASSDDKIENHDSQKLDGEEDPSLDSDGYQFGQNPYKVLLELLNDACHHDDEILVDAYVSEIIAIENETKRKELLASYLKQVTEGRMKKRFKRLAKTIRKPLLNLLLNHLQFSCDSWVI</sequence>
<protein>
    <recommendedName>
        <fullName evidence="3">F-box domain-containing protein</fullName>
    </recommendedName>
</protein>
<dbReference type="PROSITE" id="PS50181">
    <property type="entry name" value="FBOX"/>
    <property type="match status" value="1"/>
</dbReference>
<accession>A0A1Y2B6R0</accession>
<dbReference type="AlphaFoldDB" id="A0A1Y2B6R0"/>
<dbReference type="InterPro" id="IPR036047">
    <property type="entry name" value="F-box-like_dom_sf"/>
</dbReference>
<evidence type="ECO:0000259" key="3">
    <source>
        <dbReference type="PROSITE" id="PS50181"/>
    </source>
</evidence>
<evidence type="ECO:0000256" key="2">
    <source>
        <dbReference type="SAM" id="SignalP"/>
    </source>
</evidence>
<dbReference type="InterPro" id="IPR001810">
    <property type="entry name" value="F-box_dom"/>
</dbReference>
<proteinExistence type="predicted"/>
<feature type="signal peptide" evidence="2">
    <location>
        <begin position="1"/>
        <end position="19"/>
    </location>
</feature>
<dbReference type="Proteomes" id="UP000193642">
    <property type="component" value="Unassembled WGS sequence"/>
</dbReference>
<evidence type="ECO:0000256" key="1">
    <source>
        <dbReference type="SAM" id="MobiDB-lite"/>
    </source>
</evidence>
<dbReference type="EMBL" id="MCGO01000082">
    <property type="protein sequence ID" value="ORY30521.1"/>
    <property type="molecule type" value="Genomic_DNA"/>
</dbReference>